<dbReference type="InterPro" id="IPR011012">
    <property type="entry name" value="Longin-like_dom_sf"/>
</dbReference>
<sequence length="88" mass="10591">MSSNSIQYVQAIFYQETLQQLKTLFDFYIDARFLLLHENRSEDAIKNFFNEVYELFVKVVMNPFYDSNQKIQLSSFEERVKSAARKYL</sequence>
<dbReference type="InterPro" id="IPR006722">
    <property type="entry name" value="Sedlin"/>
</dbReference>
<name>A0A078B7C9_STYLE</name>
<dbReference type="PANTHER" id="PTHR12403">
    <property type="entry name" value="TRAFFICKING PROTEIN PARTICLE COMPLEX SUBUNIT 2"/>
    <property type="match status" value="1"/>
</dbReference>
<gene>
    <name evidence="1" type="primary">Contig11536.g12340</name>
    <name evidence="1" type="ORF">STYLEM_19461</name>
</gene>
<evidence type="ECO:0000313" key="2">
    <source>
        <dbReference type="Proteomes" id="UP000039865"/>
    </source>
</evidence>
<dbReference type="OrthoDB" id="300190at2759"/>
<dbReference type="AlphaFoldDB" id="A0A078B7C9"/>
<accession>A0A078B7C9</accession>
<dbReference type="InParanoid" id="A0A078B7C9"/>
<dbReference type="Gene3D" id="3.30.450.70">
    <property type="match status" value="1"/>
</dbReference>
<dbReference type="Proteomes" id="UP000039865">
    <property type="component" value="Unassembled WGS sequence"/>
</dbReference>
<dbReference type="SUPFAM" id="SSF64356">
    <property type="entry name" value="SNARE-like"/>
    <property type="match status" value="1"/>
</dbReference>
<keyword evidence="2" id="KW-1185">Reference proteome</keyword>
<organism evidence="1 2">
    <name type="scientific">Stylonychia lemnae</name>
    <name type="common">Ciliate</name>
    <dbReference type="NCBI Taxonomy" id="5949"/>
    <lineage>
        <taxon>Eukaryota</taxon>
        <taxon>Sar</taxon>
        <taxon>Alveolata</taxon>
        <taxon>Ciliophora</taxon>
        <taxon>Intramacronucleata</taxon>
        <taxon>Spirotrichea</taxon>
        <taxon>Stichotrichia</taxon>
        <taxon>Sporadotrichida</taxon>
        <taxon>Oxytrichidae</taxon>
        <taxon>Stylonychinae</taxon>
        <taxon>Stylonychia</taxon>
    </lineage>
</organism>
<evidence type="ECO:0000313" key="1">
    <source>
        <dbReference type="EMBL" id="CDW90319.1"/>
    </source>
</evidence>
<reference evidence="1 2" key="1">
    <citation type="submission" date="2014-06" db="EMBL/GenBank/DDBJ databases">
        <authorList>
            <person name="Swart Estienne"/>
        </authorList>
    </citation>
    <scope>NUCLEOTIDE SEQUENCE [LARGE SCALE GENOMIC DNA]</scope>
    <source>
        <strain evidence="1 2">130c</strain>
    </source>
</reference>
<dbReference type="EMBL" id="CCKQ01018363">
    <property type="protein sequence ID" value="CDW90319.1"/>
    <property type="molecule type" value="Genomic_DNA"/>
</dbReference>
<dbReference type="GO" id="GO:0006888">
    <property type="term" value="P:endoplasmic reticulum to Golgi vesicle-mediated transport"/>
    <property type="evidence" value="ECO:0007669"/>
    <property type="project" value="InterPro"/>
</dbReference>
<dbReference type="GO" id="GO:0005737">
    <property type="term" value="C:cytoplasm"/>
    <property type="evidence" value="ECO:0007669"/>
    <property type="project" value="GOC"/>
</dbReference>
<proteinExistence type="predicted"/>
<dbReference type="Pfam" id="PF04628">
    <property type="entry name" value="Sedlin_N"/>
    <property type="match status" value="1"/>
</dbReference>
<protein>
    <submittedName>
        <fullName evidence="1">Trapp complex subunit trs20</fullName>
    </submittedName>
</protein>